<accession>A0A0A2AMX7</accession>
<dbReference type="InterPro" id="IPR021435">
    <property type="entry name" value="DUF3084"/>
</dbReference>
<dbReference type="eggNOG" id="COG4372">
    <property type="taxonomic scope" value="Bacteria"/>
</dbReference>
<dbReference type="AlphaFoldDB" id="A0A0A2AMX7"/>
<feature type="coiled-coil region" evidence="1">
    <location>
        <begin position="84"/>
        <end position="125"/>
    </location>
</feature>
<feature type="transmembrane region" description="Helical" evidence="2">
    <location>
        <begin position="6"/>
        <end position="24"/>
    </location>
</feature>
<keyword evidence="2" id="KW-0812">Transmembrane</keyword>
<organism evidence="3 4">
    <name type="scientific">Prochlorococcus marinus str. MIT 9314</name>
    <dbReference type="NCBI Taxonomy" id="167548"/>
    <lineage>
        <taxon>Bacteria</taxon>
        <taxon>Bacillati</taxon>
        <taxon>Cyanobacteriota</taxon>
        <taxon>Cyanophyceae</taxon>
        <taxon>Synechococcales</taxon>
        <taxon>Prochlorococcaceae</taxon>
        <taxon>Prochlorococcus</taxon>
    </lineage>
</organism>
<gene>
    <name evidence="3" type="ORF">EU98_0918</name>
</gene>
<sequence>MAWILIVFLILLGGLIAPFGDILGTRIGKARFSILKLRPKKTATIITIITGGFISSISIGLLILVSEEFRQRLFVDIPFLQKTLDESKKALIPLQEERKELEGKIIQKEKELNQLKNNIKEFRRGNVVIKRGQTLFIAEVDSSSNIKLDLTKIFNEADKFVRKIVIPNNKQATNILLWRPSDITKIETIAASGGNWVLLIKSATNVLKGDNYVFVSPDLLENKFIVKKGDVITSSILGESDLNSKSINLKIKSLLRETRDEIKSKGSQVSEINTSGNFVKKIRDFLKENQNIKFKLEVVSLRDSKTVEPIVVEINILKIAA</sequence>
<reference evidence="4" key="1">
    <citation type="journal article" date="2014" name="Sci. Data">
        <title>Genomes of diverse isolates of the marine cyanobacterium Prochlorococcus.</title>
        <authorList>
            <person name="Biller S."/>
            <person name="Berube P."/>
            <person name="Thompson J."/>
            <person name="Kelly L."/>
            <person name="Roggensack S."/>
            <person name="Awad L."/>
            <person name="Roache-Johnson K."/>
            <person name="Ding H."/>
            <person name="Giovannoni S.J."/>
            <person name="Moore L.R."/>
            <person name="Chisholm S.W."/>
        </authorList>
    </citation>
    <scope>NUCLEOTIDE SEQUENCE [LARGE SCALE GENOMIC DNA]</scope>
    <source>
        <strain evidence="4">MIT 9314</strain>
    </source>
</reference>
<dbReference type="Proteomes" id="UP000030533">
    <property type="component" value="Unassembled WGS sequence"/>
</dbReference>
<dbReference type="Pfam" id="PF11283">
    <property type="entry name" value="DUF3084"/>
    <property type="match status" value="1"/>
</dbReference>
<comment type="caution">
    <text evidence="3">The sequence shown here is derived from an EMBL/GenBank/DDBJ whole genome shotgun (WGS) entry which is preliminary data.</text>
</comment>
<keyword evidence="2" id="KW-0472">Membrane</keyword>
<feature type="transmembrane region" description="Helical" evidence="2">
    <location>
        <begin position="45"/>
        <end position="65"/>
    </location>
</feature>
<dbReference type="RefSeq" id="WP_032515696.1">
    <property type="nucleotide sequence ID" value="NZ_JNAO01000008.1"/>
</dbReference>
<dbReference type="EMBL" id="JNAO01000008">
    <property type="protein sequence ID" value="KGG01890.1"/>
    <property type="molecule type" value="Genomic_DNA"/>
</dbReference>
<keyword evidence="2" id="KW-1133">Transmembrane helix</keyword>
<dbReference type="STRING" id="167548.EU98_0918"/>
<proteinExistence type="predicted"/>
<keyword evidence="1" id="KW-0175">Coiled coil</keyword>
<evidence type="ECO:0000313" key="3">
    <source>
        <dbReference type="EMBL" id="KGG01890.1"/>
    </source>
</evidence>
<evidence type="ECO:0000256" key="1">
    <source>
        <dbReference type="SAM" id="Coils"/>
    </source>
</evidence>
<name>A0A0A2AMX7_PROMR</name>
<evidence type="ECO:0000256" key="2">
    <source>
        <dbReference type="SAM" id="Phobius"/>
    </source>
</evidence>
<evidence type="ECO:0000313" key="4">
    <source>
        <dbReference type="Proteomes" id="UP000030533"/>
    </source>
</evidence>
<protein>
    <submittedName>
        <fullName evidence="3">Myosin heavy chain</fullName>
    </submittedName>
</protein>